<keyword evidence="5" id="KW-1015">Disulfide bond</keyword>
<dbReference type="PRINTS" id="PR00861">
    <property type="entry name" value="ALYTICPTASE"/>
</dbReference>
<dbReference type="RefSeq" id="WP_203907720.1">
    <property type="nucleotide sequence ID" value="NZ_BONY01000009.1"/>
</dbReference>
<dbReference type="CDD" id="cd21112">
    <property type="entry name" value="alphaLP-like"/>
    <property type="match status" value="1"/>
</dbReference>
<evidence type="ECO:0000259" key="7">
    <source>
        <dbReference type="Pfam" id="PF00089"/>
    </source>
</evidence>
<feature type="chain" id="PRO_5035231860" evidence="6">
    <location>
        <begin position="26"/>
        <end position="285"/>
    </location>
</feature>
<evidence type="ECO:0000256" key="5">
    <source>
        <dbReference type="ARBA" id="ARBA00023157"/>
    </source>
</evidence>
<organism evidence="8 9">
    <name type="scientific">Rhizocola hellebori</name>
    <dbReference type="NCBI Taxonomy" id="1392758"/>
    <lineage>
        <taxon>Bacteria</taxon>
        <taxon>Bacillati</taxon>
        <taxon>Actinomycetota</taxon>
        <taxon>Actinomycetes</taxon>
        <taxon>Micromonosporales</taxon>
        <taxon>Micromonosporaceae</taxon>
        <taxon>Rhizocola</taxon>
    </lineage>
</organism>
<dbReference type="Gene3D" id="2.40.10.10">
    <property type="entry name" value="Trypsin-like serine proteases"/>
    <property type="match status" value="2"/>
</dbReference>
<dbReference type="GO" id="GO:0006508">
    <property type="term" value="P:proteolysis"/>
    <property type="evidence" value="ECO:0007669"/>
    <property type="project" value="UniProtKB-KW"/>
</dbReference>
<accession>A0A8J3VF61</accession>
<evidence type="ECO:0000256" key="2">
    <source>
        <dbReference type="ARBA" id="ARBA00022670"/>
    </source>
</evidence>
<evidence type="ECO:0000313" key="8">
    <source>
        <dbReference type="EMBL" id="GIH03822.1"/>
    </source>
</evidence>
<dbReference type="EMBL" id="BONY01000009">
    <property type="protein sequence ID" value="GIH03822.1"/>
    <property type="molecule type" value="Genomic_DNA"/>
</dbReference>
<reference evidence="8" key="1">
    <citation type="submission" date="2021-01" db="EMBL/GenBank/DDBJ databases">
        <title>Whole genome shotgun sequence of Rhizocola hellebori NBRC 109834.</title>
        <authorList>
            <person name="Komaki H."/>
            <person name="Tamura T."/>
        </authorList>
    </citation>
    <scope>NUCLEOTIDE SEQUENCE</scope>
    <source>
        <strain evidence="8">NBRC 109834</strain>
    </source>
</reference>
<keyword evidence="6" id="KW-0732">Signal</keyword>
<sequence length="285" mass="29233">MTRWKAAVVLLTAFLAIGGTQPAQAAPAADLESLRDQMVVAAGPGSAAWVDAKTGQVVVQVADPSKLRLSSARIRVEQAAPAVPYALLYGGYGMRSATGKYCTTGFIAHNATATASYVVTAGHCTANTVYWDRKGDYLGRTYSSVFDGDGDYGVITIKGVTFHARDGVATDMGVIALEGVGTASVGQSVCKKGNNSGYTCGTVLAVDVSVNYGGLVVSGMIQTDVCSVPGDSGSPLMSELIGGELRAWALGVLSGGGGECGPDRRGYYNPLGEILDQYGLILGAA</sequence>
<dbReference type="PROSITE" id="PS00134">
    <property type="entry name" value="TRYPSIN_HIS"/>
    <property type="match status" value="1"/>
</dbReference>
<dbReference type="InterPro" id="IPR009003">
    <property type="entry name" value="Peptidase_S1_PA"/>
</dbReference>
<dbReference type="AlphaFoldDB" id="A0A8J3VF61"/>
<gene>
    <name evidence="8" type="ORF">Rhe02_18890</name>
</gene>
<keyword evidence="2 8" id="KW-0645">Protease</keyword>
<evidence type="ECO:0000256" key="6">
    <source>
        <dbReference type="SAM" id="SignalP"/>
    </source>
</evidence>
<protein>
    <submittedName>
        <fullName evidence="8">Serine protease</fullName>
    </submittedName>
</protein>
<dbReference type="SUPFAM" id="SSF50494">
    <property type="entry name" value="Trypsin-like serine proteases"/>
    <property type="match status" value="1"/>
</dbReference>
<name>A0A8J3VF61_9ACTN</name>
<dbReference type="InterPro" id="IPR018114">
    <property type="entry name" value="TRYPSIN_HIS"/>
</dbReference>
<feature type="domain" description="Peptidase S1" evidence="7">
    <location>
        <begin position="114"/>
        <end position="273"/>
    </location>
</feature>
<dbReference type="Pfam" id="PF00089">
    <property type="entry name" value="Trypsin"/>
    <property type="match status" value="1"/>
</dbReference>
<keyword evidence="4" id="KW-0720">Serine protease</keyword>
<comment type="similarity">
    <text evidence="1">Belongs to the peptidase S1 family.</text>
</comment>
<dbReference type="InterPro" id="IPR001316">
    <property type="entry name" value="Pept_S1A_streptogrisin"/>
</dbReference>
<dbReference type="PROSITE" id="PS00135">
    <property type="entry name" value="TRYPSIN_SER"/>
    <property type="match status" value="1"/>
</dbReference>
<keyword evidence="3" id="KW-0378">Hydrolase</keyword>
<evidence type="ECO:0000256" key="4">
    <source>
        <dbReference type="ARBA" id="ARBA00022825"/>
    </source>
</evidence>
<dbReference type="InterPro" id="IPR043504">
    <property type="entry name" value="Peptidase_S1_PA_chymotrypsin"/>
</dbReference>
<feature type="signal peptide" evidence="6">
    <location>
        <begin position="1"/>
        <end position="25"/>
    </location>
</feature>
<dbReference type="GO" id="GO:0004252">
    <property type="term" value="F:serine-type endopeptidase activity"/>
    <property type="evidence" value="ECO:0007669"/>
    <property type="project" value="InterPro"/>
</dbReference>
<keyword evidence="9" id="KW-1185">Reference proteome</keyword>
<evidence type="ECO:0000313" key="9">
    <source>
        <dbReference type="Proteomes" id="UP000612899"/>
    </source>
</evidence>
<comment type="caution">
    <text evidence="8">The sequence shown here is derived from an EMBL/GenBank/DDBJ whole genome shotgun (WGS) entry which is preliminary data.</text>
</comment>
<dbReference type="Proteomes" id="UP000612899">
    <property type="component" value="Unassembled WGS sequence"/>
</dbReference>
<proteinExistence type="inferred from homology"/>
<dbReference type="InterPro" id="IPR001254">
    <property type="entry name" value="Trypsin_dom"/>
</dbReference>
<evidence type="ECO:0000256" key="3">
    <source>
        <dbReference type="ARBA" id="ARBA00022801"/>
    </source>
</evidence>
<dbReference type="InterPro" id="IPR033116">
    <property type="entry name" value="TRYPSIN_SER"/>
</dbReference>
<evidence type="ECO:0000256" key="1">
    <source>
        <dbReference type="ARBA" id="ARBA00007664"/>
    </source>
</evidence>